<keyword evidence="2" id="KW-1185">Reference proteome</keyword>
<evidence type="ECO:0000313" key="2">
    <source>
        <dbReference type="Proteomes" id="UP001183390"/>
    </source>
</evidence>
<proteinExistence type="predicted"/>
<evidence type="ECO:0000313" key="1">
    <source>
        <dbReference type="EMBL" id="MDT0329436.1"/>
    </source>
</evidence>
<gene>
    <name evidence="1" type="ORF">RM479_13535</name>
</gene>
<comment type="caution">
    <text evidence="1">The sequence shown here is derived from an EMBL/GenBank/DDBJ whole genome shotgun (WGS) entry which is preliminary data.</text>
</comment>
<sequence>MAAVLGPPPEHLPGPIADLLESVTDRMSRTRLLDLAAKALAPGGDDPDPATVKEAVGPYSWLLRHVGDDGIKLTGAGYLPPDSVREAAEALGLEGKWIGSANRESQTLPVLNLRESAQRAGLLRKSKGRLLLTGAGRAVRDDPRALWDHLAGRMPPAPRAEVERWGCLLMFLLAAAGSRDVPGEAAEILTAMGWRVGDGAPVDPMAARDAAYEAWTALDTLGGWKRGSFGRGSSPTKRGVAFARAALHR</sequence>
<reference evidence="2" key="1">
    <citation type="submission" date="2023-07" db="EMBL/GenBank/DDBJ databases">
        <title>30 novel species of actinomycetes from the DSMZ collection.</title>
        <authorList>
            <person name="Nouioui I."/>
        </authorList>
    </citation>
    <scope>NUCLEOTIDE SEQUENCE [LARGE SCALE GENOMIC DNA]</scope>
    <source>
        <strain evidence="2">DSM 44743</strain>
    </source>
</reference>
<name>A0ABU2MBY0_9ACTN</name>
<dbReference type="RefSeq" id="WP_311512090.1">
    <property type="nucleotide sequence ID" value="NZ_JAVREP010000008.1"/>
</dbReference>
<dbReference type="EMBL" id="JAVREP010000008">
    <property type="protein sequence ID" value="MDT0329436.1"/>
    <property type="molecule type" value="Genomic_DNA"/>
</dbReference>
<organism evidence="1 2">
    <name type="scientific">Nocardiopsis lambiniae</name>
    <dbReference type="NCBI Taxonomy" id="3075539"/>
    <lineage>
        <taxon>Bacteria</taxon>
        <taxon>Bacillati</taxon>
        <taxon>Actinomycetota</taxon>
        <taxon>Actinomycetes</taxon>
        <taxon>Streptosporangiales</taxon>
        <taxon>Nocardiopsidaceae</taxon>
        <taxon>Nocardiopsis</taxon>
    </lineage>
</organism>
<dbReference type="Proteomes" id="UP001183390">
    <property type="component" value="Unassembled WGS sequence"/>
</dbReference>
<protein>
    <recommendedName>
        <fullName evidence="3">GPP34 family phosphoprotein</fullName>
    </recommendedName>
</protein>
<evidence type="ECO:0008006" key="3">
    <source>
        <dbReference type="Google" id="ProtNLM"/>
    </source>
</evidence>
<accession>A0ABU2MBY0</accession>